<keyword evidence="2" id="KW-1185">Reference proteome</keyword>
<dbReference type="Proteomes" id="UP001497535">
    <property type="component" value="Unassembled WGS sequence"/>
</dbReference>
<proteinExistence type="predicted"/>
<comment type="caution">
    <text evidence="1">The sequence shown here is derived from an EMBL/GenBank/DDBJ whole genome shotgun (WGS) entry which is preliminary data.</text>
</comment>
<name>A0ACB0YIM6_MELEN</name>
<evidence type="ECO:0000313" key="1">
    <source>
        <dbReference type="EMBL" id="CAK5048443.1"/>
    </source>
</evidence>
<organism evidence="1 2">
    <name type="scientific">Meloidogyne enterolobii</name>
    <name type="common">Root-knot nematode worm</name>
    <name type="synonym">Meloidogyne mayaguensis</name>
    <dbReference type="NCBI Taxonomy" id="390850"/>
    <lineage>
        <taxon>Eukaryota</taxon>
        <taxon>Metazoa</taxon>
        <taxon>Ecdysozoa</taxon>
        <taxon>Nematoda</taxon>
        <taxon>Chromadorea</taxon>
        <taxon>Rhabditida</taxon>
        <taxon>Tylenchina</taxon>
        <taxon>Tylenchomorpha</taxon>
        <taxon>Tylenchoidea</taxon>
        <taxon>Meloidogynidae</taxon>
        <taxon>Meloidogyninae</taxon>
        <taxon>Meloidogyne</taxon>
    </lineage>
</organism>
<reference evidence="1" key="1">
    <citation type="submission" date="2023-11" db="EMBL/GenBank/DDBJ databases">
        <authorList>
            <person name="Poullet M."/>
        </authorList>
    </citation>
    <scope>NUCLEOTIDE SEQUENCE</scope>
    <source>
        <strain evidence="1">E1834</strain>
    </source>
</reference>
<dbReference type="EMBL" id="CAVMJV010000013">
    <property type="protein sequence ID" value="CAK5048443.1"/>
    <property type="molecule type" value="Genomic_DNA"/>
</dbReference>
<accession>A0ACB0YIM6</accession>
<evidence type="ECO:0000313" key="2">
    <source>
        <dbReference type="Proteomes" id="UP001497535"/>
    </source>
</evidence>
<sequence>MNLKSNRHFFLIFNLNLNFILSQAKEQLLTSLNSQQNNLFSTFILLDNLPLKYLNGIVFDVFQSFDSKNKSTNNKPFIICTLNRTNLTEQLIIQKLQIHHNFHLCPLNQKMEAVNGLFRF</sequence>
<protein>
    <submittedName>
        <fullName evidence="1">Uncharacterized protein</fullName>
    </submittedName>
</protein>
<gene>
    <name evidence="1" type="ORF">MENTE1834_LOCUS12726</name>
</gene>